<dbReference type="GO" id="GO:0006412">
    <property type="term" value="P:translation"/>
    <property type="evidence" value="ECO:0007669"/>
    <property type="project" value="UniProtKB-UniRule"/>
</dbReference>
<comment type="similarity">
    <text evidence="1 8">Belongs to the bacterial ribosomal protein bL31 family. Type A subfamily.</text>
</comment>
<dbReference type="InterPro" id="IPR042105">
    <property type="entry name" value="Ribosomal_bL31_sf"/>
</dbReference>
<comment type="caution">
    <text evidence="8">Lacks conserved residue(s) required for the propagation of feature annotation.</text>
</comment>
<dbReference type="Pfam" id="PF01197">
    <property type="entry name" value="Ribosomal_L31"/>
    <property type="match status" value="1"/>
</dbReference>
<evidence type="ECO:0000256" key="3">
    <source>
        <dbReference type="ARBA" id="ARBA00022730"/>
    </source>
</evidence>
<evidence type="ECO:0000256" key="2">
    <source>
        <dbReference type="ARBA" id="ARBA00011838"/>
    </source>
</evidence>
<dbReference type="SUPFAM" id="SSF143800">
    <property type="entry name" value="L28p-like"/>
    <property type="match status" value="1"/>
</dbReference>
<dbReference type="PANTHER" id="PTHR33280:SF6">
    <property type="entry name" value="LARGE RIBOSOMAL SUBUNIT PROTEIN BL31A"/>
    <property type="match status" value="1"/>
</dbReference>
<dbReference type="NCBIfam" id="NF001809">
    <property type="entry name" value="PRK00528.1"/>
    <property type="match status" value="1"/>
</dbReference>
<evidence type="ECO:0000256" key="5">
    <source>
        <dbReference type="ARBA" id="ARBA00022980"/>
    </source>
</evidence>
<dbReference type="PANTHER" id="PTHR33280">
    <property type="entry name" value="50S RIBOSOMAL PROTEIN L31, CHLOROPLASTIC"/>
    <property type="match status" value="1"/>
</dbReference>
<evidence type="ECO:0000256" key="1">
    <source>
        <dbReference type="ARBA" id="ARBA00009296"/>
    </source>
</evidence>
<keyword evidence="4 8" id="KW-0694">RNA-binding</keyword>
<organism evidence="9 10">
    <name type="scientific">Helicobacter pylori UM037</name>
    <dbReference type="NCBI Taxonomy" id="1321939"/>
    <lineage>
        <taxon>Bacteria</taxon>
        <taxon>Pseudomonadati</taxon>
        <taxon>Campylobacterota</taxon>
        <taxon>Epsilonproteobacteria</taxon>
        <taxon>Campylobacterales</taxon>
        <taxon>Helicobacteraceae</taxon>
        <taxon>Helicobacter</taxon>
    </lineage>
</organism>
<dbReference type="GO" id="GO:0003735">
    <property type="term" value="F:structural constituent of ribosome"/>
    <property type="evidence" value="ECO:0007669"/>
    <property type="project" value="InterPro"/>
</dbReference>
<name>A0AB33Z5J4_HELPX</name>
<dbReference type="InterPro" id="IPR027491">
    <property type="entry name" value="Ribosomal_bL31_A"/>
</dbReference>
<dbReference type="HAMAP" id="MF_00501">
    <property type="entry name" value="Ribosomal_bL31_1"/>
    <property type="match status" value="1"/>
</dbReference>
<dbReference type="InterPro" id="IPR002150">
    <property type="entry name" value="Ribosomal_bL31"/>
</dbReference>
<dbReference type="Proteomes" id="UP000015893">
    <property type="component" value="Unassembled WGS sequence"/>
</dbReference>
<evidence type="ECO:0000256" key="6">
    <source>
        <dbReference type="ARBA" id="ARBA00023274"/>
    </source>
</evidence>
<keyword evidence="3 8" id="KW-0699">rRNA-binding</keyword>
<protein>
    <recommendedName>
        <fullName evidence="7 8">Large ribosomal subunit protein bL31</fullName>
    </recommendedName>
</protein>
<evidence type="ECO:0000256" key="8">
    <source>
        <dbReference type="HAMAP-Rule" id="MF_00501"/>
    </source>
</evidence>
<evidence type="ECO:0000313" key="9">
    <source>
        <dbReference type="EMBL" id="EQK94034.1"/>
    </source>
</evidence>
<dbReference type="PRINTS" id="PR01249">
    <property type="entry name" value="RIBOSOMALL31"/>
</dbReference>
<keyword evidence="5 8" id="KW-0689">Ribosomal protein</keyword>
<reference evidence="9 10" key="1">
    <citation type="journal article" date="2013" name="Genome Announc.">
        <title>Multiple genome sequences of Helicobacter pylori strains of diverse disease and antibiotic resistance backgrounds from Malaysia.</title>
        <authorList>
            <person name="Rehvathy V."/>
            <person name="Tan M.H."/>
            <person name="Gunaletchumy S.P."/>
            <person name="Teh X."/>
            <person name="Wang S."/>
            <person name="Baybayan P."/>
            <person name="Singh S."/>
            <person name="Ashby M."/>
            <person name="Kaakoush N.O."/>
            <person name="Mitchell H.M."/>
            <person name="Croft L.J."/>
            <person name="Goh K.L."/>
            <person name="Loke M.F."/>
            <person name="Vadivelu J."/>
        </authorList>
    </citation>
    <scope>NUCLEOTIDE SEQUENCE [LARGE SCALE GENOMIC DNA]</scope>
    <source>
        <strain evidence="9 10">UM037</strain>
    </source>
</reference>
<dbReference type="Gene3D" id="4.10.830.30">
    <property type="entry name" value="Ribosomal protein L31"/>
    <property type="match status" value="1"/>
</dbReference>
<dbReference type="GO" id="GO:0005840">
    <property type="term" value="C:ribosome"/>
    <property type="evidence" value="ECO:0007669"/>
    <property type="project" value="UniProtKB-KW"/>
</dbReference>
<accession>A0AB33Z5J4</accession>
<proteinExistence type="inferred from homology"/>
<comment type="caution">
    <text evidence="9">The sequence shown here is derived from an EMBL/GenBank/DDBJ whole genome shotgun (WGS) entry which is preliminary data.</text>
</comment>
<dbReference type="AlphaFoldDB" id="A0AB33Z5J4"/>
<gene>
    <name evidence="8" type="primary">rpmE</name>
    <name evidence="9" type="ORF">N198_02425</name>
</gene>
<dbReference type="NCBIfam" id="TIGR00105">
    <property type="entry name" value="L31"/>
    <property type="match status" value="1"/>
</dbReference>
<dbReference type="GO" id="GO:1990904">
    <property type="term" value="C:ribonucleoprotein complex"/>
    <property type="evidence" value="ECO:0007669"/>
    <property type="project" value="UniProtKB-KW"/>
</dbReference>
<dbReference type="GO" id="GO:0019843">
    <property type="term" value="F:rRNA binding"/>
    <property type="evidence" value="ECO:0007669"/>
    <property type="project" value="UniProtKB-KW"/>
</dbReference>
<comment type="subunit">
    <text evidence="2 8">Part of the 50S ribosomal subunit.</text>
</comment>
<comment type="function">
    <text evidence="8">Binds the 23S rRNA.</text>
</comment>
<dbReference type="NCBIfam" id="NF000612">
    <property type="entry name" value="PRK00019.1"/>
    <property type="match status" value="1"/>
</dbReference>
<evidence type="ECO:0000256" key="7">
    <source>
        <dbReference type="ARBA" id="ARBA00035687"/>
    </source>
</evidence>
<dbReference type="PROSITE" id="PS01143">
    <property type="entry name" value="RIBOSOMAL_L31"/>
    <property type="match status" value="1"/>
</dbReference>
<dbReference type="EMBL" id="AUSI01000060">
    <property type="protein sequence ID" value="EQK94034.1"/>
    <property type="molecule type" value="Genomic_DNA"/>
</dbReference>
<evidence type="ECO:0000313" key="10">
    <source>
        <dbReference type="Proteomes" id="UP000015893"/>
    </source>
</evidence>
<keyword evidence="6 8" id="KW-0687">Ribonucleoprotein</keyword>
<evidence type="ECO:0000256" key="4">
    <source>
        <dbReference type="ARBA" id="ARBA00022884"/>
    </source>
</evidence>
<dbReference type="InterPro" id="IPR034704">
    <property type="entry name" value="Ribosomal_bL28/bL31-like_sf"/>
</dbReference>
<sequence length="119" mass="14153">MAHATSVEFRNALLCYHNFFNKVKFYFNFRVVLIYCYLRYNFKFKFKNKGYLMKKGIHPEYIPCKVTCVTSGKEIEVLSTKPEMRIDISSFCHPFYTGSDKIADTAGRVEKFKQRYNLK</sequence>